<dbReference type="EMBL" id="RKHO01000001">
    <property type="protein sequence ID" value="ROR91026.1"/>
    <property type="molecule type" value="Genomic_DNA"/>
</dbReference>
<organism evidence="2 3">
    <name type="scientific">Nocardioides aurantiacus</name>
    <dbReference type="NCBI Taxonomy" id="86796"/>
    <lineage>
        <taxon>Bacteria</taxon>
        <taxon>Bacillati</taxon>
        <taxon>Actinomycetota</taxon>
        <taxon>Actinomycetes</taxon>
        <taxon>Propionibacteriales</taxon>
        <taxon>Nocardioidaceae</taxon>
        <taxon>Nocardioides</taxon>
    </lineage>
</organism>
<accession>A0A3N2CU86</accession>
<evidence type="ECO:0000313" key="3">
    <source>
        <dbReference type="Proteomes" id="UP000281738"/>
    </source>
</evidence>
<proteinExistence type="predicted"/>
<reference evidence="2 3" key="1">
    <citation type="submission" date="2018-11" db="EMBL/GenBank/DDBJ databases">
        <title>Sequencing the genomes of 1000 actinobacteria strains.</title>
        <authorList>
            <person name="Klenk H.-P."/>
        </authorList>
    </citation>
    <scope>NUCLEOTIDE SEQUENCE [LARGE SCALE GENOMIC DNA]</scope>
    <source>
        <strain evidence="2 3">DSM 12652</strain>
    </source>
</reference>
<evidence type="ECO:0000256" key="1">
    <source>
        <dbReference type="SAM" id="MobiDB-lite"/>
    </source>
</evidence>
<sequence length="120" mass="12751">MPTVPLGGRPAAPTFVGALLAVVLMSGCAGQGQACTQVGGIDLIALDVAPEVRADLTTLHVELCQAEVCGDITFPTATPSGPYLSIQPGRHPRRRHVHRRPEFSRGGLGRRRRNAPEGHR</sequence>
<gene>
    <name evidence="2" type="ORF">EDD33_1886</name>
</gene>
<protein>
    <submittedName>
        <fullName evidence="2">Uncharacterized protein</fullName>
    </submittedName>
</protein>
<feature type="region of interest" description="Disordered" evidence="1">
    <location>
        <begin position="77"/>
        <end position="120"/>
    </location>
</feature>
<feature type="compositionally biased region" description="Basic residues" evidence="1">
    <location>
        <begin position="90"/>
        <end position="99"/>
    </location>
</feature>
<dbReference type="Proteomes" id="UP000281738">
    <property type="component" value="Unassembled WGS sequence"/>
</dbReference>
<comment type="caution">
    <text evidence="2">The sequence shown here is derived from an EMBL/GenBank/DDBJ whole genome shotgun (WGS) entry which is preliminary data.</text>
</comment>
<evidence type="ECO:0000313" key="2">
    <source>
        <dbReference type="EMBL" id="ROR91026.1"/>
    </source>
</evidence>
<keyword evidence="3" id="KW-1185">Reference proteome</keyword>
<dbReference type="AlphaFoldDB" id="A0A3N2CU86"/>
<name>A0A3N2CU86_9ACTN</name>